<comment type="caution">
    <text evidence="1">The sequence shown here is derived from an EMBL/GenBank/DDBJ whole genome shotgun (WGS) entry which is preliminary data.</text>
</comment>
<protein>
    <submittedName>
        <fullName evidence="1">Uncharacterized protein</fullName>
    </submittedName>
</protein>
<proteinExistence type="predicted"/>
<accession>A0A939NUP2</accession>
<dbReference type="Proteomes" id="UP000664620">
    <property type="component" value="Unassembled WGS sequence"/>
</dbReference>
<reference evidence="1" key="1">
    <citation type="submission" date="2021-03" db="EMBL/GenBank/DDBJ databases">
        <title>Molecular epidemiology and mechanisms of colistin and carbapenem resistance in Enterobacteriaceae from clinical isolates, the environment and porcine samples in Pretoria, South Africa.</title>
        <authorList>
            <person name="Bogoshi D."/>
            <person name="Mbelle N.M."/>
            <person name="Naidoo V."/>
            <person name="Osei Sekyere J."/>
        </authorList>
    </citation>
    <scope>NUCLEOTIDE SEQUENCE</scope>
    <source>
        <strain evidence="1">C034</strain>
    </source>
</reference>
<organism evidence="1 2">
    <name type="scientific">Klebsiella pneumoniae</name>
    <dbReference type="NCBI Taxonomy" id="573"/>
    <lineage>
        <taxon>Bacteria</taxon>
        <taxon>Pseudomonadati</taxon>
        <taxon>Pseudomonadota</taxon>
        <taxon>Gammaproteobacteria</taxon>
        <taxon>Enterobacterales</taxon>
        <taxon>Enterobacteriaceae</taxon>
        <taxon>Klebsiella/Raoultella group</taxon>
        <taxon>Klebsiella</taxon>
        <taxon>Klebsiella pneumoniae complex</taxon>
    </lineage>
</organism>
<evidence type="ECO:0000313" key="2">
    <source>
        <dbReference type="Proteomes" id="UP000664620"/>
    </source>
</evidence>
<gene>
    <name evidence="1" type="ORF">J4734_22620</name>
</gene>
<dbReference type="EMBL" id="JAGETO010000114">
    <property type="protein sequence ID" value="MBO2029537.1"/>
    <property type="molecule type" value="Genomic_DNA"/>
</dbReference>
<dbReference type="AlphaFoldDB" id="A0A939NUP2"/>
<evidence type="ECO:0000313" key="1">
    <source>
        <dbReference type="EMBL" id="MBO2029537.1"/>
    </source>
</evidence>
<sequence length="62" mass="7202">GIFWRVGDIERLNHSRLWVVSQNAEFPFANSSLTFAIPTYLKNKNLCVYCYLASRYKSLKDG</sequence>
<name>A0A939NUP2_KLEPN</name>
<feature type="non-terminal residue" evidence="1">
    <location>
        <position position="1"/>
    </location>
</feature>